<sequence>MPKLEPFTGEGGQEWEEYAEILGQYFIAKKIVADKQRAAFLSSCGRPTYSLLRRLLAPMRPSEAPLSRDIGETVEEFVAGLRQVADRCELGAELSSNLRDRIVHGIRKDIMRRRLLEEPNVTFDRAVELITSMEAAARGAEQITGRASGTSETAVNRVTAPSTSA</sequence>
<proteinExistence type="predicted"/>
<evidence type="ECO:0000313" key="1">
    <source>
        <dbReference type="EMBL" id="KAG0422094.1"/>
    </source>
</evidence>
<evidence type="ECO:0000313" key="2">
    <source>
        <dbReference type="Proteomes" id="UP000805193"/>
    </source>
</evidence>
<comment type="caution">
    <text evidence="1">The sequence shown here is derived from an EMBL/GenBank/DDBJ whole genome shotgun (WGS) entry which is preliminary data.</text>
</comment>
<organism evidence="1 2">
    <name type="scientific">Ixodes persulcatus</name>
    <name type="common">Taiga tick</name>
    <dbReference type="NCBI Taxonomy" id="34615"/>
    <lineage>
        <taxon>Eukaryota</taxon>
        <taxon>Metazoa</taxon>
        <taxon>Ecdysozoa</taxon>
        <taxon>Arthropoda</taxon>
        <taxon>Chelicerata</taxon>
        <taxon>Arachnida</taxon>
        <taxon>Acari</taxon>
        <taxon>Parasitiformes</taxon>
        <taxon>Ixodida</taxon>
        <taxon>Ixodoidea</taxon>
        <taxon>Ixodidae</taxon>
        <taxon>Ixodinae</taxon>
        <taxon>Ixodes</taxon>
    </lineage>
</organism>
<dbReference type="Proteomes" id="UP000805193">
    <property type="component" value="Unassembled WGS sequence"/>
</dbReference>
<reference evidence="1 2" key="1">
    <citation type="journal article" date="2020" name="Cell">
        <title>Large-Scale Comparative Analyses of Tick Genomes Elucidate Their Genetic Diversity and Vector Capacities.</title>
        <authorList>
            <consortium name="Tick Genome and Microbiome Consortium (TIGMIC)"/>
            <person name="Jia N."/>
            <person name="Wang J."/>
            <person name="Shi W."/>
            <person name="Du L."/>
            <person name="Sun Y."/>
            <person name="Zhan W."/>
            <person name="Jiang J.F."/>
            <person name="Wang Q."/>
            <person name="Zhang B."/>
            <person name="Ji P."/>
            <person name="Bell-Sakyi L."/>
            <person name="Cui X.M."/>
            <person name="Yuan T.T."/>
            <person name="Jiang B.G."/>
            <person name="Yang W.F."/>
            <person name="Lam T.T."/>
            <person name="Chang Q.C."/>
            <person name="Ding S.J."/>
            <person name="Wang X.J."/>
            <person name="Zhu J.G."/>
            <person name="Ruan X.D."/>
            <person name="Zhao L."/>
            <person name="Wei J.T."/>
            <person name="Ye R.Z."/>
            <person name="Que T.C."/>
            <person name="Du C.H."/>
            <person name="Zhou Y.H."/>
            <person name="Cheng J.X."/>
            <person name="Dai P.F."/>
            <person name="Guo W.B."/>
            <person name="Han X.H."/>
            <person name="Huang E.J."/>
            <person name="Li L.F."/>
            <person name="Wei W."/>
            <person name="Gao Y.C."/>
            <person name="Liu J.Z."/>
            <person name="Shao H.Z."/>
            <person name="Wang X."/>
            <person name="Wang C.C."/>
            <person name="Yang T.C."/>
            <person name="Huo Q.B."/>
            <person name="Li W."/>
            <person name="Chen H.Y."/>
            <person name="Chen S.E."/>
            <person name="Zhou L.G."/>
            <person name="Ni X.B."/>
            <person name="Tian J.H."/>
            <person name="Sheng Y."/>
            <person name="Liu T."/>
            <person name="Pan Y.S."/>
            <person name="Xia L.Y."/>
            <person name="Li J."/>
            <person name="Zhao F."/>
            <person name="Cao W.C."/>
        </authorList>
    </citation>
    <scope>NUCLEOTIDE SEQUENCE [LARGE SCALE GENOMIC DNA]</scope>
    <source>
        <strain evidence="1">Iper-2018</strain>
    </source>
</reference>
<protein>
    <submittedName>
        <fullName evidence="1">Uncharacterized protein</fullName>
    </submittedName>
</protein>
<accession>A0AC60PMG1</accession>
<name>A0AC60PMG1_IXOPE</name>
<dbReference type="EMBL" id="JABSTQ010010272">
    <property type="protein sequence ID" value="KAG0422094.1"/>
    <property type="molecule type" value="Genomic_DNA"/>
</dbReference>
<keyword evidence="2" id="KW-1185">Reference proteome</keyword>
<gene>
    <name evidence="1" type="ORF">HPB47_002055</name>
</gene>